<evidence type="ECO:0000313" key="1">
    <source>
        <dbReference type="EMBL" id="PWL53872.1"/>
    </source>
</evidence>
<gene>
    <name evidence="1" type="ORF">DBY38_05625</name>
    <name evidence="2" type="ORF">SAMN04487885_11463</name>
</gene>
<dbReference type="AlphaFoldDB" id="A0A1I2MEC8"/>
<dbReference type="RefSeq" id="WP_027640254.1">
    <property type="nucleotide sequence ID" value="NZ_BAAACD010000025.1"/>
</dbReference>
<dbReference type="Pfam" id="PF21699">
    <property type="entry name" value="TM1266-like"/>
    <property type="match status" value="1"/>
</dbReference>
<protein>
    <submittedName>
        <fullName evidence="1 2">Iron-only hydrogenase system regulator</fullName>
    </submittedName>
</protein>
<keyword evidence="3" id="KW-1185">Reference proteome</keyword>
<dbReference type="SUPFAM" id="SSF55021">
    <property type="entry name" value="ACT-like"/>
    <property type="match status" value="1"/>
</dbReference>
<evidence type="ECO:0000313" key="4">
    <source>
        <dbReference type="Proteomes" id="UP000246114"/>
    </source>
</evidence>
<dbReference type="Gene3D" id="3.30.70.1150">
    <property type="entry name" value="ACT-like. Chain A, domain 2"/>
    <property type="match status" value="1"/>
</dbReference>
<sequence>MKKIAVISAILEDPSVCQKEFNEVVATFRGNVRGRMGIPFEEGVSVVSITVVGKLDDINSLTGKLGNIQGVTVKTAISKMEI</sequence>
<reference evidence="2 3" key="1">
    <citation type="submission" date="2016-10" db="EMBL/GenBank/DDBJ databases">
        <authorList>
            <person name="de Groot N.N."/>
        </authorList>
    </citation>
    <scope>NUCLEOTIDE SEQUENCE [LARGE SCALE GENOMIC DNA]</scope>
    <source>
        <strain evidence="2 3">NLAE-zl-G419</strain>
    </source>
</reference>
<dbReference type="EMBL" id="FOOE01000014">
    <property type="protein sequence ID" value="SFF89854.1"/>
    <property type="molecule type" value="Genomic_DNA"/>
</dbReference>
<evidence type="ECO:0000313" key="2">
    <source>
        <dbReference type="EMBL" id="SFF89854.1"/>
    </source>
</evidence>
<name>A0A1I2MEC8_9CLOT</name>
<dbReference type="InterPro" id="IPR045865">
    <property type="entry name" value="ACT-like_dom_sf"/>
</dbReference>
<dbReference type="Proteomes" id="UP000182135">
    <property type="component" value="Unassembled WGS sequence"/>
</dbReference>
<organism evidence="2 3">
    <name type="scientific">Clostridium cadaveris</name>
    <dbReference type="NCBI Taxonomy" id="1529"/>
    <lineage>
        <taxon>Bacteria</taxon>
        <taxon>Bacillati</taxon>
        <taxon>Bacillota</taxon>
        <taxon>Clostridia</taxon>
        <taxon>Eubacteriales</taxon>
        <taxon>Clostridiaceae</taxon>
        <taxon>Clostridium</taxon>
    </lineage>
</organism>
<dbReference type="InterPro" id="IPR023860">
    <property type="entry name" value="FeFe-hyd_TM1266"/>
</dbReference>
<proteinExistence type="predicted"/>
<dbReference type="eggNOG" id="COG0864">
    <property type="taxonomic scope" value="Bacteria"/>
</dbReference>
<reference evidence="1 4" key="2">
    <citation type="submission" date="2018-03" db="EMBL/GenBank/DDBJ databases">
        <title>The uncultured portion of the human microbiome is neutrally assembled.</title>
        <authorList>
            <person name="Jeraldo P."/>
            <person name="Boardman L."/>
            <person name="White B.A."/>
            <person name="Nelson H."/>
            <person name="Goldenfeld N."/>
            <person name="Chia N."/>
        </authorList>
    </citation>
    <scope>NUCLEOTIDE SEQUENCE [LARGE SCALE GENOMIC DNA]</scope>
    <source>
        <strain evidence="1">CIM:MAG 903</strain>
    </source>
</reference>
<evidence type="ECO:0000313" key="3">
    <source>
        <dbReference type="Proteomes" id="UP000182135"/>
    </source>
</evidence>
<dbReference type="Proteomes" id="UP000246114">
    <property type="component" value="Unassembled WGS sequence"/>
</dbReference>
<dbReference type="OrthoDB" id="9796135at2"/>
<dbReference type="NCBIfam" id="TIGR03959">
    <property type="entry name" value="hyd_TM1266"/>
    <property type="match status" value="1"/>
</dbReference>
<dbReference type="EMBL" id="QAMZ01000029">
    <property type="protein sequence ID" value="PWL53872.1"/>
    <property type="molecule type" value="Genomic_DNA"/>
</dbReference>
<dbReference type="STRING" id="1529.SAMN04487885_11463"/>
<dbReference type="InterPro" id="IPR027271">
    <property type="entry name" value="Acetolactate_synth/TF_NikR_C"/>
</dbReference>
<accession>A0A1I2MEC8</accession>